<gene>
    <name evidence="1" type="ORF">PCOR1329_LOCUS72908</name>
</gene>
<organism evidence="1 2">
    <name type="scientific">Prorocentrum cordatum</name>
    <dbReference type="NCBI Taxonomy" id="2364126"/>
    <lineage>
        <taxon>Eukaryota</taxon>
        <taxon>Sar</taxon>
        <taxon>Alveolata</taxon>
        <taxon>Dinophyceae</taxon>
        <taxon>Prorocentrales</taxon>
        <taxon>Prorocentraceae</taxon>
        <taxon>Prorocentrum</taxon>
    </lineage>
</organism>
<evidence type="ECO:0000313" key="2">
    <source>
        <dbReference type="Proteomes" id="UP001189429"/>
    </source>
</evidence>
<reference evidence="1" key="1">
    <citation type="submission" date="2023-10" db="EMBL/GenBank/DDBJ databases">
        <authorList>
            <person name="Chen Y."/>
            <person name="Shah S."/>
            <person name="Dougan E. K."/>
            <person name="Thang M."/>
            <person name="Chan C."/>
        </authorList>
    </citation>
    <scope>NUCLEOTIDE SEQUENCE [LARGE SCALE GENOMIC DNA]</scope>
</reference>
<comment type="caution">
    <text evidence="1">The sequence shown here is derived from an EMBL/GenBank/DDBJ whole genome shotgun (WGS) entry which is preliminary data.</text>
</comment>
<keyword evidence="2" id="KW-1185">Reference proteome</keyword>
<accession>A0ABN9X6P2</accession>
<name>A0ABN9X6P2_9DINO</name>
<proteinExistence type="predicted"/>
<evidence type="ECO:0000313" key="1">
    <source>
        <dbReference type="EMBL" id="CAK0893641.1"/>
    </source>
</evidence>
<dbReference type="EMBL" id="CAUYUJ010019779">
    <property type="protein sequence ID" value="CAK0893641.1"/>
    <property type="molecule type" value="Genomic_DNA"/>
</dbReference>
<sequence length="162" mass="17513">MHSTSTLRQGRSRTTIWSPLVALLGPSTGTTRSASRLRTASWCAGPETWAPTLTLHVFNANLADNTTTDDSPAVAQLLECPCTPQRKIDPVAGTIDGKVADSPIHCSKEFNATGNPSYHLSTYTGGLRCCEHGMFVVDTDKECASPNCADEFVDEVYMKFTL</sequence>
<dbReference type="Proteomes" id="UP001189429">
    <property type="component" value="Unassembled WGS sequence"/>
</dbReference>
<protein>
    <submittedName>
        <fullName evidence="1">Uncharacterized protein</fullName>
    </submittedName>
</protein>